<dbReference type="FunFam" id="1.10.357.50:FF:000001">
    <property type="entry name" value="Protein unc-13 homolog B"/>
    <property type="match status" value="1"/>
</dbReference>
<feature type="region of interest" description="Disordered" evidence="7">
    <location>
        <begin position="1507"/>
        <end position="1624"/>
    </location>
</feature>
<feature type="coiled-coil region" evidence="6">
    <location>
        <begin position="913"/>
        <end position="940"/>
    </location>
</feature>
<dbReference type="InterPro" id="IPR000008">
    <property type="entry name" value="C2_dom"/>
</dbReference>
<feature type="domain" description="MHD1" evidence="10">
    <location>
        <begin position="2886"/>
        <end position="3029"/>
    </location>
</feature>
<evidence type="ECO:0000256" key="3">
    <source>
        <dbReference type="ARBA" id="ARBA00022771"/>
    </source>
</evidence>
<dbReference type="GO" id="GO:0099525">
    <property type="term" value="P:presynaptic dense core vesicle exocytosis"/>
    <property type="evidence" value="ECO:0007669"/>
    <property type="project" value="TreeGrafter"/>
</dbReference>
<evidence type="ECO:0000259" key="10">
    <source>
        <dbReference type="PROSITE" id="PS51258"/>
    </source>
</evidence>
<dbReference type="SMR" id="A0A0Q9WL55"/>
<evidence type="ECO:0000313" key="12">
    <source>
        <dbReference type="EMBL" id="KRF85443.1"/>
    </source>
</evidence>
<feature type="region of interest" description="Disordered" evidence="7">
    <location>
        <begin position="2241"/>
        <end position="2283"/>
    </location>
</feature>
<dbReference type="Gene3D" id="1.20.58.1100">
    <property type="match status" value="1"/>
</dbReference>
<gene>
    <name evidence="13" type="primary">Dvir\GJ18433</name>
    <name evidence="13" type="ORF">Dvir_GJ18433</name>
</gene>
<dbReference type="GO" id="GO:0005509">
    <property type="term" value="F:calcium ion binding"/>
    <property type="evidence" value="ECO:0007669"/>
    <property type="project" value="InterPro"/>
</dbReference>
<feature type="domain" description="Phorbol-ester/DAG-type" evidence="9">
    <location>
        <begin position="2348"/>
        <end position="2398"/>
    </location>
</feature>
<dbReference type="PANTHER" id="PTHR10480">
    <property type="entry name" value="PROTEIN UNC-13 HOMOLOG"/>
    <property type="match status" value="1"/>
</dbReference>
<evidence type="ECO:0000256" key="5">
    <source>
        <dbReference type="ARBA" id="ARBA00022837"/>
    </source>
</evidence>
<dbReference type="SMART" id="SM00239">
    <property type="entry name" value="C2"/>
    <property type="match status" value="2"/>
</dbReference>
<dbReference type="FunCoup" id="A0A0Q9WL55">
    <property type="interactions" value="27"/>
</dbReference>
<dbReference type="STRING" id="7244.A0A0Q9WL55"/>
<feature type="region of interest" description="Disordered" evidence="7">
    <location>
        <begin position="718"/>
        <end position="752"/>
    </location>
</feature>
<dbReference type="PANTHER" id="PTHR10480:SF12">
    <property type="entry name" value="UNC-13, ISOFORM E"/>
    <property type="match status" value="1"/>
</dbReference>
<feature type="compositionally biased region" description="Polar residues" evidence="7">
    <location>
        <begin position="723"/>
        <end position="734"/>
    </location>
</feature>
<evidence type="ECO:0000259" key="9">
    <source>
        <dbReference type="PROSITE" id="PS50081"/>
    </source>
</evidence>
<feature type="region of interest" description="Disordered" evidence="7">
    <location>
        <begin position="1041"/>
        <end position="1064"/>
    </location>
</feature>
<dbReference type="GO" id="GO:0098831">
    <property type="term" value="C:presynaptic active zone cytoplasmic component"/>
    <property type="evidence" value="ECO:0007669"/>
    <property type="project" value="TreeGrafter"/>
</dbReference>
<evidence type="ECO:0000256" key="7">
    <source>
        <dbReference type="SAM" id="MobiDB-lite"/>
    </source>
</evidence>
<dbReference type="Gene3D" id="3.30.60.20">
    <property type="match status" value="1"/>
</dbReference>
<dbReference type="GO" id="GO:0031594">
    <property type="term" value="C:neuromuscular junction"/>
    <property type="evidence" value="ECO:0007669"/>
    <property type="project" value="TreeGrafter"/>
</dbReference>
<dbReference type="PROSITE" id="PS50004">
    <property type="entry name" value="C2"/>
    <property type="match status" value="2"/>
</dbReference>
<reference evidence="13 14" key="1">
    <citation type="journal article" date="2007" name="Nature">
        <title>Evolution of genes and genomes on the Drosophila phylogeny.</title>
        <authorList>
            <consortium name="Drosophila 12 Genomes Consortium"/>
            <person name="Clark A.G."/>
            <person name="Eisen M.B."/>
            <person name="Smith D.R."/>
            <person name="Bergman C.M."/>
            <person name="Oliver B."/>
            <person name="Markow T.A."/>
            <person name="Kaufman T.C."/>
            <person name="Kellis M."/>
            <person name="Gelbart W."/>
            <person name="Iyer V.N."/>
            <person name="Pollard D.A."/>
            <person name="Sackton T.B."/>
            <person name="Larracuente A.M."/>
            <person name="Singh N.D."/>
            <person name="Abad J.P."/>
            <person name="Abt D.N."/>
            <person name="Adryan B."/>
            <person name="Aguade M."/>
            <person name="Akashi H."/>
            <person name="Anderson W.W."/>
            <person name="Aquadro C.F."/>
            <person name="Ardell D.H."/>
            <person name="Arguello R."/>
            <person name="Artieri C.G."/>
            <person name="Barbash D.A."/>
            <person name="Barker D."/>
            <person name="Barsanti P."/>
            <person name="Batterham P."/>
            <person name="Batzoglou S."/>
            <person name="Begun D."/>
            <person name="Bhutkar A."/>
            <person name="Blanco E."/>
            <person name="Bosak S.A."/>
            <person name="Bradley R.K."/>
            <person name="Brand A.D."/>
            <person name="Brent M.R."/>
            <person name="Brooks A.N."/>
            <person name="Brown R.H."/>
            <person name="Butlin R.K."/>
            <person name="Caggese C."/>
            <person name="Calvi B.R."/>
            <person name="Bernardo de Carvalho A."/>
            <person name="Caspi A."/>
            <person name="Castrezana S."/>
            <person name="Celniker S.E."/>
            <person name="Chang J.L."/>
            <person name="Chapple C."/>
            <person name="Chatterji S."/>
            <person name="Chinwalla A."/>
            <person name="Civetta A."/>
            <person name="Clifton S.W."/>
            <person name="Comeron J.M."/>
            <person name="Costello J.C."/>
            <person name="Coyne J.A."/>
            <person name="Daub J."/>
            <person name="David R.G."/>
            <person name="Delcher A.L."/>
            <person name="Delehaunty K."/>
            <person name="Do C.B."/>
            <person name="Ebling H."/>
            <person name="Edwards K."/>
            <person name="Eickbush T."/>
            <person name="Evans J.D."/>
            <person name="Filipski A."/>
            <person name="Findeiss S."/>
            <person name="Freyhult E."/>
            <person name="Fulton L."/>
            <person name="Fulton R."/>
            <person name="Garcia A.C."/>
            <person name="Gardiner A."/>
            <person name="Garfield D.A."/>
            <person name="Garvin B.E."/>
            <person name="Gibson G."/>
            <person name="Gilbert D."/>
            <person name="Gnerre S."/>
            <person name="Godfrey J."/>
            <person name="Good R."/>
            <person name="Gotea V."/>
            <person name="Gravely B."/>
            <person name="Greenberg A.J."/>
            <person name="Griffiths-Jones S."/>
            <person name="Gross S."/>
            <person name="Guigo R."/>
            <person name="Gustafson E.A."/>
            <person name="Haerty W."/>
            <person name="Hahn M.W."/>
            <person name="Halligan D.L."/>
            <person name="Halpern A.L."/>
            <person name="Halter G.M."/>
            <person name="Han M.V."/>
            <person name="Heger A."/>
            <person name="Hillier L."/>
            <person name="Hinrichs A.S."/>
            <person name="Holmes I."/>
            <person name="Hoskins R.A."/>
            <person name="Hubisz M.J."/>
            <person name="Hultmark D."/>
            <person name="Huntley M.A."/>
            <person name="Jaffe D.B."/>
            <person name="Jagadeeshan S."/>
            <person name="Jeck W.R."/>
            <person name="Johnson J."/>
            <person name="Jones C.D."/>
            <person name="Jordan W.C."/>
            <person name="Karpen G.H."/>
            <person name="Kataoka E."/>
            <person name="Keightley P.D."/>
            <person name="Kheradpour P."/>
            <person name="Kirkness E.F."/>
            <person name="Koerich L.B."/>
            <person name="Kristiansen K."/>
            <person name="Kudrna D."/>
            <person name="Kulathinal R.J."/>
            <person name="Kumar S."/>
            <person name="Kwok R."/>
            <person name="Lander E."/>
            <person name="Langley C.H."/>
            <person name="Lapoint R."/>
            <person name="Lazzaro B.P."/>
            <person name="Lee S.J."/>
            <person name="Levesque L."/>
            <person name="Li R."/>
            <person name="Lin C.F."/>
            <person name="Lin M.F."/>
            <person name="Lindblad-Toh K."/>
            <person name="Llopart A."/>
            <person name="Long M."/>
            <person name="Low L."/>
            <person name="Lozovsky E."/>
            <person name="Lu J."/>
            <person name="Luo M."/>
            <person name="Machado C.A."/>
            <person name="Makalowski W."/>
            <person name="Marzo M."/>
            <person name="Matsuda M."/>
            <person name="Matzkin L."/>
            <person name="McAllister B."/>
            <person name="McBride C.S."/>
            <person name="McKernan B."/>
            <person name="McKernan K."/>
            <person name="Mendez-Lago M."/>
            <person name="Minx P."/>
            <person name="Mollenhauer M.U."/>
            <person name="Montooth K."/>
            <person name="Mount S.M."/>
            <person name="Mu X."/>
            <person name="Myers E."/>
            <person name="Negre B."/>
            <person name="Newfeld S."/>
            <person name="Nielsen R."/>
            <person name="Noor M.A."/>
            <person name="O'Grady P."/>
            <person name="Pachter L."/>
            <person name="Papaceit M."/>
            <person name="Parisi M.J."/>
            <person name="Parisi M."/>
            <person name="Parts L."/>
            <person name="Pedersen J.S."/>
            <person name="Pesole G."/>
            <person name="Phillippy A.M."/>
            <person name="Ponting C.P."/>
            <person name="Pop M."/>
            <person name="Porcelli D."/>
            <person name="Powell J.R."/>
            <person name="Prohaska S."/>
            <person name="Pruitt K."/>
            <person name="Puig M."/>
            <person name="Quesneville H."/>
            <person name="Ram K.R."/>
            <person name="Rand D."/>
            <person name="Rasmussen M.D."/>
            <person name="Reed L.K."/>
            <person name="Reenan R."/>
            <person name="Reily A."/>
            <person name="Remington K.A."/>
            <person name="Rieger T.T."/>
            <person name="Ritchie M.G."/>
            <person name="Robin C."/>
            <person name="Rogers Y.H."/>
            <person name="Rohde C."/>
            <person name="Rozas J."/>
            <person name="Rubenfield M.J."/>
            <person name="Ruiz A."/>
            <person name="Russo S."/>
            <person name="Salzberg S.L."/>
            <person name="Sanchez-Gracia A."/>
            <person name="Saranga D.J."/>
            <person name="Sato H."/>
            <person name="Schaeffer S.W."/>
            <person name="Schatz M.C."/>
            <person name="Schlenke T."/>
            <person name="Schwartz R."/>
            <person name="Segarra C."/>
            <person name="Singh R.S."/>
            <person name="Sirot L."/>
            <person name="Sirota M."/>
            <person name="Sisneros N.B."/>
            <person name="Smith C.D."/>
            <person name="Smith T.F."/>
            <person name="Spieth J."/>
            <person name="Stage D.E."/>
            <person name="Stark A."/>
            <person name="Stephan W."/>
            <person name="Strausberg R.L."/>
            <person name="Strempel S."/>
            <person name="Sturgill D."/>
            <person name="Sutton G."/>
            <person name="Sutton G.G."/>
            <person name="Tao W."/>
            <person name="Teichmann S."/>
            <person name="Tobari Y.N."/>
            <person name="Tomimura Y."/>
            <person name="Tsolas J.M."/>
            <person name="Valente V.L."/>
            <person name="Venter E."/>
            <person name="Venter J.C."/>
            <person name="Vicario S."/>
            <person name="Vieira F.G."/>
            <person name="Vilella A.J."/>
            <person name="Villasante A."/>
            <person name="Walenz B."/>
            <person name="Wang J."/>
            <person name="Wasserman M."/>
            <person name="Watts T."/>
            <person name="Wilson D."/>
            <person name="Wilson R.K."/>
            <person name="Wing R.A."/>
            <person name="Wolfner M.F."/>
            <person name="Wong A."/>
            <person name="Wong G.K."/>
            <person name="Wu C.I."/>
            <person name="Wu G."/>
            <person name="Yamamoto D."/>
            <person name="Yang H.P."/>
            <person name="Yang S.P."/>
            <person name="Yorke J.A."/>
            <person name="Yoshida K."/>
            <person name="Zdobnov E."/>
            <person name="Zhang P."/>
            <person name="Zhang Y."/>
            <person name="Zimin A.V."/>
            <person name="Baldwin J."/>
            <person name="Abdouelleil A."/>
            <person name="Abdulkadir J."/>
            <person name="Abebe A."/>
            <person name="Abera B."/>
            <person name="Abreu J."/>
            <person name="Acer S.C."/>
            <person name="Aftuck L."/>
            <person name="Alexander A."/>
            <person name="An P."/>
            <person name="Anderson E."/>
            <person name="Anderson S."/>
            <person name="Arachi H."/>
            <person name="Azer M."/>
            <person name="Bachantsang P."/>
            <person name="Barry A."/>
            <person name="Bayul T."/>
            <person name="Berlin A."/>
            <person name="Bessette D."/>
            <person name="Bloom T."/>
            <person name="Blye J."/>
            <person name="Boguslavskiy L."/>
            <person name="Bonnet C."/>
            <person name="Boukhgalter B."/>
            <person name="Bourzgui I."/>
            <person name="Brown A."/>
            <person name="Cahill P."/>
            <person name="Channer S."/>
            <person name="Cheshatsang Y."/>
            <person name="Chuda L."/>
            <person name="Citroen M."/>
            <person name="Collymore A."/>
            <person name="Cooke P."/>
            <person name="Costello M."/>
            <person name="D'Aco K."/>
            <person name="Daza R."/>
            <person name="De Haan G."/>
            <person name="DeGray S."/>
            <person name="DeMaso C."/>
            <person name="Dhargay N."/>
            <person name="Dooley K."/>
            <person name="Dooley E."/>
            <person name="Doricent M."/>
            <person name="Dorje P."/>
            <person name="Dorjee K."/>
            <person name="Dupes A."/>
            <person name="Elong R."/>
            <person name="Falk J."/>
            <person name="Farina A."/>
            <person name="Faro S."/>
            <person name="Ferguson D."/>
            <person name="Fisher S."/>
            <person name="Foley C.D."/>
            <person name="Franke A."/>
            <person name="Friedrich D."/>
            <person name="Gadbois L."/>
            <person name="Gearin G."/>
            <person name="Gearin C.R."/>
            <person name="Giannoukos G."/>
            <person name="Goode T."/>
            <person name="Graham J."/>
            <person name="Grandbois E."/>
            <person name="Grewal S."/>
            <person name="Gyaltsen K."/>
            <person name="Hafez N."/>
            <person name="Hagos B."/>
            <person name="Hall J."/>
            <person name="Henson C."/>
            <person name="Hollinger A."/>
            <person name="Honan T."/>
            <person name="Huard M.D."/>
            <person name="Hughes L."/>
            <person name="Hurhula B."/>
            <person name="Husby M.E."/>
            <person name="Kamat A."/>
            <person name="Kanga B."/>
            <person name="Kashin S."/>
            <person name="Khazanovich D."/>
            <person name="Kisner P."/>
            <person name="Lance K."/>
            <person name="Lara M."/>
            <person name="Lee W."/>
            <person name="Lennon N."/>
            <person name="Letendre F."/>
            <person name="LeVine R."/>
            <person name="Lipovsky A."/>
            <person name="Liu X."/>
            <person name="Liu J."/>
            <person name="Liu S."/>
            <person name="Lokyitsang T."/>
            <person name="Lokyitsang Y."/>
            <person name="Lubonja R."/>
            <person name="Lui A."/>
            <person name="MacDonald P."/>
            <person name="Magnisalis V."/>
            <person name="Maru K."/>
            <person name="Matthews C."/>
            <person name="McCusker W."/>
            <person name="McDonough S."/>
            <person name="Mehta T."/>
            <person name="Meldrim J."/>
            <person name="Meneus L."/>
            <person name="Mihai O."/>
            <person name="Mihalev A."/>
            <person name="Mihova T."/>
            <person name="Mittelman R."/>
            <person name="Mlenga V."/>
            <person name="Montmayeur A."/>
            <person name="Mulrain L."/>
            <person name="Navidi A."/>
            <person name="Naylor J."/>
            <person name="Negash T."/>
            <person name="Nguyen T."/>
            <person name="Nguyen N."/>
            <person name="Nicol R."/>
            <person name="Norbu C."/>
            <person name="Norbu N."/>
            <person name="Novod N."/>
            <person name="O'Neill B."/>
            <person name="Osman S."/>
            <person name="Markiewicz E."/>
            <person name="Oyono O.L."/>
            <person name="Patti C."/>
            <person name="Phunkhang P."/>
            <person name="Pierre F."/>
            <person name="Priest M."/>
            <person name="Raghuraman S."/>
            <person name="Rege F."/>
            <person name="Reyes R."/>
            <person name="Rise C."/>
            <person name="Rogov P."/>
            <person name="Ross K."/>
            <person name="Ryan E."/>
            <person name="Settipalli S."/>
            <person name="Shea T."/>
            <person name="Sherpa N."/>
            <person name="Shi L."/>
            <person name="Shih D."/>
            <person name="Sparrow T."/>
            <person name="Spaulding J."/>
            <person name="Stalker J."/>
            <person name="Stange-Thomann N."/>
            <person name="Stavropoulos S."/>
            <person name="Stone C."/>
            <person name="Strader C."/>
            <person name="Tesfaye S."/>
            <person name="Thomson T."/>
            <person name="Thoulutsang Y."/>
            <person name="Thoulutsang D."/>
            <person name="Topham K."/>
            <person name="Topping I."/>
            <person name="Tsamla T."/>
            <person name="Vassiliev H."/>
            <person name="Vo A."/>
            <person name="Wangchuk T."/>
            <person name="Wangdi T."/>
            <person name="Weiand M."/>
            <person name="Wilkinson J."/>
            <person name="Wilson A."/>
            <person name="Yadav S."/>
            <person name="Young G."/>
            <person name="Yu Q."/>
            <person name="Zembek L."/>
            <person name="Zhong D."/>
            <person name="Zimmer A."/>
            <person name="Zwirko Z."/>
            <person name="Jaffe D.B."/>
            <person name="Alvarez P."/>
            <person name="Brockman W."/>
            <person name="Butler J."/>
            <person name="Chin C."/>
            <person name="Gnerre S."/>
            <person name="Grabherr M."/>
            <person name="Kleber M."/>
            <person name="Mauceli E."/>
            <person name="MacCallum I."/>
        </authorList>
    </citation>
    <scope>NUCLEOTIDE SEQUENCE [LARGE SCALE GENOMIC DNA]</scope>
    <source>
        <strain evidence="13">TSC#15010-1051.87</strain>
        <strain evidence="14">Tucson 15010-1051.87</strain>
    </source>
</reference>
<dbReference type="GO" id="GO:0005516">
    <property type="term" value="F:calmodulin binding"/>
    <property type="evidence" value="ECO:0007669"/>
    <property type="project" value="TreeGrafter"/>
</dbReference>
<evidence type="ECO:0000313" key="14">
    <source>
        <dbReference type="Proteomes" id="UP000008792"/>
    </source>
</evidence>
<dbReference type="PRINTS" id="PR00360">
    <property type="entry name" value="C2DOMAIN"/>
</dbReference>
<dbReference type="PROSITE" id="PS50081">
    <property type="entry name" value="ZF_DAG_PE_2"/>
    <property type="match status" value="1"/>
</dbReference>
<feature type="compositionally biased region" description="Polar residues" evidence="7">
    <location>
        <begin position="1785"/>
        <end position="1796"/>
    </location>
</feature>
<dbReference type="InterPro" id="IPR037302">
    <property type="entry name" value="Unc-13_C2B"/>
</dbReference>
<evidence type="ECO:0000313" key="13">
    <source>
        <dbReference type="EMBL" id="KRF85448.1"/>
    </source>
</evidence>
<dbReference type="InterPro" id="IPR014770">
    <property type="entry name" value="Munc13_1"/>
</dbReference>
<dbReference type="OrthoDB" id="10053234at2759"/>
<dbReference type="InterPro" id="IPR002219">
    <property type="entry name" value="PKC_DAG/PE"/>
</dbReference>
<dbReference type="InterPro" id="IPR046349">
    <property type="entry name" value="C1-like_sf"/>
</dbReference>
<dbReference type="PROSITE" id="PS00479">
    <property type="entry name" value="ZF_DAG_PE_1"/>
    <property type="match status" value="1"/>
</dbReference>
<dbReference type="GO" id="GO:0035249">
    <property type="term" value="P:synaptic transmission, glutamatergic"/>
    <property type="evidence" value="ECO:0007669"/>
    <property type="project" value="TreeGrafter"/>
</dbReference>
<dbReference type="GO" id="GO:0016082">
    <property type="term" value="P:synaptic vesicle priming"/>
    <property type="evidence" value="ECO:0007669"/>
    <property type="project" value="TreeGrafter"/>
</dbReference>
<keyword evidence="1" id="KW-0479">Metal-binding</keyword>
<feature type="compositionally biased region" description="Low complexity" evidence="7">
    <location>
        <begin position="125"/>
        <end position="135"/>
    </location>
</feature>
<evidence type="ECO:0000259" key="11">
    <source>
        <dbReference type="PROSITE" id="PS51259"/>
    </source>
</evidence>
<keyword evidence="14" id="KW-1185">Reference proteome</keyword>
<dbReference type="InterPro" id="IPR010439">
    <property type="entry name" value="MUN_dom"/>
</dbReference>
<dbReference type="SMART" id="SM00109">
    <property type="entry name" value="C1"/>
    <property type="match status" value="1"/>
</dbReference>
<feature type="compositionally biased region" description="Basic and acidic residues" evidence="7">
    <location>
        <begin position="2241"/>
        <end position="2256"/>
    </location>
</feature>
<dbReference type="InterPro" id="IPR035892">
    <property type="entry name" value="C2_domain_sf"/>
</dbReference>
<feature type="region of interest" description="Disordered" evidence="7">
    <location>
        <begin position="2008"/>
        <end position="2060"/>
    </location>
</feature>
<feature type="compositionally biased region" description="Polar residues" evidence="7">
    <location>
        <begin position="1531"/>
        <end position="1541"/>
    </location>
</feature>
<dbReference type="FunFam" id="2.60.40.150:FF:000014">
    <property type="entry name" value="protein unc-13 homolog B"/>
    <property type="match status" value="1"/>
</dbReference>
<keyword evidence="5" id="KW-0106">Calcium</keyword>
<feature type="domain" description="C2" evidence="8">
    <location>
        <begin position="3323"/>
        <end position="3451"/>
    </location>
</feature>
<feature type="region of interest" description="Disordered" evidence="7">
    <location>
        <begin position="114"/>
        <end position="135"/>
    </location>
</feature>
<feature type="compositionally biased region" description="Low complexity" evidence="7">
    <location>
        <begin position="1100"/>
        <end position="1117"/>
    </location>
</feature>
<dbReference type="Proteomes" id="UP000008792">
    <property type="component" value="Unassembled WGS sequence"/>
</dbReference>
<accession>A0A0Q9WL55</accession>
<evidence type="ECO:0000256" key="4">
    <source>
        <dbReference type="ARBA" id="ARBA00022833"/>
    </source>
</evidence>
<evidence type="ECO:0000259" key="8">
    <source>
        <dbReference type="PROSITE" id="PS50004"/>
    </source>
</evidence>
<feature type="region of interest" description="Disordered" evidence="7">
    <location>
        <begin position="1775"/>
        <end position="1802"/>
    </location>
</feature>
<protein>
    <submittedName>
        <fullName evidence="12">Uncharacterized protein, isoform F</fullName>
    </submittedName>
    <submittedName>
        <fullName evidence="13">Uncharacterized protein, isoform L</fullName>
    </submittedName>
</protein>
<dbReference type="FunFam" id="2.60.40.150:FF:000002">
    <property type="entry name" value="Protein unc-13 homolog B"/>
    <property type="match status" value="1"/>
</dbReference>
<proteinExistence type="predicted"/>
<dbReference type="EMBL" id="CH940665">
    <property type="protein sequence ID" value="KRF85443.1"/>
    <property type="molecule type" value="Genomic_DNA"/>
</dbReference>
<evidence type="ECO:0000256" key="1">
    <source>
        <dbReference type="ARBA" id="ARBA00022723"/>
    </source>
</evidence>
<dbReference type="GO" id="GO:0030672">
    <property type="term" value="C:synaptic vesicle membrane"/>
    <property type="evidence" value="ECO:0007669"/>
    <property type="project" value="TreeGrafter"/>
</dbReference>
<dbReference type="SUPFAM" id="SSF49562">
    <property type="entry name" value="C2 domain (Calcium/lipid-binding domain, CaLB)"/>
    <property type="match status" value="2"/>
</dbReference>
<dbReference type="GO" id="GO:0016081">
    <property type="term" value="P:synaptic vesicle docking"/>
    <property type="evidence" value="ECO:0007669"/>
    <property type="project" value="TreeGrafter"/>
</dbReference>
<keyword evidence="2" id="KW-0677">Repeat</keyword>
<dbReference type="KEGG" id="dvi:6636237"/>
<dbReference type="CDD" id="cd04027">
    <property type="entry name" value="C2B_Munc13"/>
    <property type="match status" value="1"/>
</dbReference>
<dbReference type="GO" id="GO:0005543">
    <property type="term" value="F:phospholipid binding"/>
    <property type="evidence" value="ECO:0007669"/>
    <property type="project" value="InterPro"/>
</dbReference>
<dbReference type="CDD" id="cd08395">
    <property type="entry name" value="C2C_Munc13"/>
    <property type="match status" value="1"/>
</dbReference>
<dbReference type="GO" id="GO:0017075">
    <property type="term" value="F:syntaxin-1 binding"/>
    <property type="evidence" value="ECO:0007669"/>
    <property type="project" value="TreeGrafter"/>
</dbReference>
<feature type="compositionally biased region" description="Basic residues" evidence="7">
    <location>
        <begin position="2023"/>
        <end position="2037"/>
    </location>
</feature>
<dbReference type="GO" id="GO:0008270">
    <property type="term" value="F:zinc ion binding"/>
    <property type="evidence" value="ECO:0007669"/>
    <property type="project" value="UniProtKB-KW"/>
</dbReference>
<evidence type="ECO:0000256" key="6">
    <source>
        <dbReference type="SAM" id="Coils"/>
    </source>
</evidence>
<dbReference type="SMART" id="SM01145">
    <property type="entry name" value="DUF1041"/>
    <property type="match status" value="1"/>
</dbReference>
<dbReference type="Gene3D" id="1.10.357.50">
    <property type="match status" value="1"/>
</dbReference>
<dbReference type="InParanoid" id="A0A0Q9WL55"/>
<keyword evidence="6" id="KW-0175">Coiled coil</keyword>
<name>A0A0Q9WL55_DROVI</name>
<dbReference type="FunFam" id="3.30.60.20:FF:000001">
    <property type="entry name" value="Protein unc-13 homolog B"/>
    <property type="match status" value="1"/>
</dbReference>
<dbReference type="Pfam" id="PF00168">
    <property type="entry name" value="C2"/>
    <property type="match status" value="2"/>
</dbReference>
<feature type="domain" description="C2" evidence="8">
    <location>
        <begin position="2454"/>
        <end position="2578"/>
    </location>
</feature>
<dbReference type="GO" id="GO:0042734">
    <property type="term" value="C:presynaptic membrane"/>
    <property type="evidence" value="ECO:0007669"/>
    <property type="project" value="TreeGrafter"/>
</dbReference>
<sequence>MSIDPSTSTSPRPSNFEAAFGESMCTDLLPAALFTEKHMEDQGMQSNFAMPSATSSLNLSGAEAKIDLQSVTQSQPYSVAANALYSQFKIKEQLKHQLESQQAQANTLATTSLQHTELQSRHQQHPLQQFKHQQQQSQAQTLAKSFLQHTELQQQQAKCFTPRALNKSQLSLVTDSMPISMSRSNLNNGSMASIRSEQQLCQLYNSQQHSDYIISDYMDKIATRISLLETELKFAWRALDLLSNEYGKIWIRLEKLENISVEQQSVMGNLMGLIAAAKQQQQHQEIDLDANSPFASFLVDNQLLPMELESDANIDILESKSQKQDFRHKLEELKHCHGAKTQMNSLELIIDGHEHGHTIPGDLYFNDATYVLETDNNSDDLFLQFNNGSSGINLKDSGVEQARDDKQLDIEEHECSWLKNVAGGADGLSAHHIRTRGKLYSESDLLMYEQQQIMANNARAELLQEFLNGQRVLEQVASASASVSASAGHSVNGSLRHVRSIRGQEMGQKASDVNALTSSKELGELTEEVQFFRLAAVKTGQGGNEIEPIEDTGGTNLNLQPEATDDGEMNENFYKKLNEAYRENNLTTEISNMERLLQQAKITHEHIPGLPLNTGQSTSSLMMILKGKEEQMKNVDFKQTTECTTSVDKSIVGIQRPAAFENTYKGKELRKHRKKKHHKNEMDMINNLKSILAQASSSRDNPNIDYAKSHQHFLNKEEAIFSNKPSTNRLTQAQSDRDNRRSPNSSSSKDAGSLNDQNIAILDCMTDIIIREINKIGDLQSLSASQILKLRQTIRSEQTFFEKLNQVDKNLTLLLLNPVTMAEELRRLRVMEVDEKFDLVMKKFNKNIDTLKKLVGNSFEEYKITNTKYINTPSTSANPSTTSSTSTNIPQHLIHRNNCQVNLRETSMTNEYSAHLLRNNSDLDEQLKLLETQEIEINRKKNIEKITKSRILDVDNFIGEDSEYSHNHQPTSRSVSPQILLSPGHRQIFSIVEKASSSTNIYNQDEYIRSLKKSLERHNSMLFLLHLQNPEKHKASADLDDILLGPSGTSPPPPAPNDNGFDDILDISVNPFSAEAHAKQVLQQQQQPQPLKSPSRQAKSDSGLSSMSGWSPNSPGSVPLNIHNGSSSFNKYNDITMNMIQMMLDLQAGPDVNSKSAIIADKVINIDAESNINIFQEQQQNQHSELGTAYVFSEENLNYIHELSKNIPICSVYENKSMFDVLPSEANPNDNETICTIDEMLEWDQQQLEASSQVQQSADRFLDSINMNSKTTISANRIPDILKNEIPQSLSVKLDESKRDLSASGNTQSGQVRMSKLSGYLETDIDQTRKPHLTDRLVYYPTFNGIADYNSSNNLDYMGFDQYERFRHPNLDGPCDRPSAHQQSVNSYPTKMKFQSTSQSSTNICSNGNQQIRMQPVESKSPKVWNKLTNLLPGNLKLKRPIRYNRSHSLPSGDVQTKGSQMQVRGQAGSYPFVTASAHIRSHGSVHSNFELSKRIQKLPMRIIQRATSTPSGRISPDCSNPVRTHKQKNRSFSTKMNSLMQKAKSYKRHSFSLRHGSSISDTEIEVPNLTSSDNDDSATSEFEANQQLAVQDLSVHSDNDDNYDPTTATENRDDNYYEDTPDSSLQVNMVNNLFAVVGDLKRIQSTTAASPSIPMPMPLSTGDDLQLDQTFDSMQQFNNCDQVPEIFVETNEISNTQTPHEASMPQAFPGISNNVQKSNLVYDDDKECSVKSVEKIPTTTSTTITHLNGLPQLGRGTVLATQQSLDIPNSLCYSLRDDDDNRSQHSGRTLSSSRRQSTEDSIDTDDEYFCYELRQLEELEKERTEAQAAAAAAVAPDPDGFEQHPDNEVLFTQIGQLAMSGVEGNSIYYTDSEKNALAQTDYVPDDSVKHKMSQVLNELRCVVKMEPDMAGTNESDVNNGPGIADITNAPTEGREFELLSKQKPSLGGEKLVKVLDMHSAWQDVNNEYQIPSSDLETNGPGKDANKELPVFRDSHNIGQASTLHHTETFPAADASVSEKQLKRFKKKRRERGKGAHPRAAEHDIVPIDSQLVSSSSYSSEDEYEYKQKLRSSSGNGLKALLDRQAHAVTLMDEYSIELDIVHESSSVTSGPDTPAALSDDVDLVEDEIADDLSLSKNAFLGHKENSVHGADLRDQRNSLTGVVCGSHGPVCLPTDNFRITNSLDVLPTVNNTPPPLLELTSSVAGSPAGTVNSAGVNLSSSKWKLLKTLKERKIEEKNNLDKMKEEELSKDKEKNGTGTGDVSLRSNGHPGDNPFYSNIDSMPDIRPRRKSIPLVSELVLKTMAATKRNAGLTSAVPRATLNDEELKMHVYKKALQALIYPISSTTPHNFVLWTATSPTYCYECEGLLWGIARQGVRCTECGVKCHEKCKDLLNADCLQRAAEKSSKHGAEDKANSIITAMKDRMKQREREKPEIFELIRAVFSIEEKSHTGHMKAVKQSVLDGTSKWSAKIAITVICAQGLIAKDKSGTSDPYVTVQVSKVKKRTRTMPQELNPVWNEKFHFECHNSSDRIKVRVWDEDNDLKSKLRQKLTRESDDFLGQTIIEVRTLSGEMDVWYNLEKRTDKSAVSGAIRLHISVEIKGEEKVAPYHVQYTCLHENLFHYLCEENSGMVKLPIQKGDDAWKLYFDEIPEEIVDEFSMRYGIENIYQAMTHFHCLSAKYLCPGVPAVMSTLLANINAYYAHTTASSAVSASDRFAASNFGKEKFVKLLDQLHNSLRIDLSMYRNNFPASSQEKLMDLKSTVDLLTSITFFRMKVQELSSPPRASTVVKDCVKACLRSTYQFLFENCYELYNREFQVDPNETKRDTDDHGPKLDSVDFWHKLIALIVSVIDEDKNSYGTVLNQFPQELNIGQLSAATMWGLFAVDMKYALEEHEQHRLCKSSAYMNLHFRVKWLYSNYVKEVPPYKGAVPEYPAWFEPFVMQWLNENDDVSLEYLHGAFNRDKKDGFQKSSEHALFSNSVVDVFTQLTQCFDVVSKLECPDPEIWKRYMRRFAKTIVKVLIAYADIVKMEFPEHLRDERIACILMNNIQQLRVQLEKMFESMGGDKLEEDAANILKELQQNLNSALDDLASQFAISLEPRITQSVRELGDMLLSIKGGGGTLTAGNQAVQRNAVAVEADDVLRPLMDLLDGSLTLYAQSCEKTVLKRLLKELWKIVMRILEKTIVLPPMTDKTMMFKHLTDNAKNLASNAKIEDMGRLFKSHMAGKQDVKSALSGVMDISKEVEKNLSPKQCAVLDVALDTIKQYFHAGGNGLKKTFLEKSSELQSLRYALSLYTQMTDTLIKTFISSQVHEVDPENAEESVGEISVQIDLFSHPGTGEHKVNVKVVAANDLKWQIPSGMFRPFVEINLIGPHLQDKKRKFATKSKSNNWSPKYNESFSFAIGNEEQLDFFELHICVKDYCFARDDRLVGVAVIPLKDISEKGSVACWLPLQRRIEMDETGWTILRILSQRNNDEVAKEFVKLKSEIRQEPTMGT</sequence>
<feature type="compositionally biased region" description="Low complexity" evidence="7">
    <location>
        <begin position="1080"/>
        <end position="1090"/>
    </location>
</feature>
<dbReference type="GO" id="GO:0019992">
    <property type="term" value="F:diacylglycerol binding"/>
    <property type="evidence" value="ECO:0007669"/>
    <property type="project" value="InterPro"/>
</dbReference>
<reference evidence="13" key="3">
    <citation type="submission" date="2015-11" db="EMBL/GenBank/DDBJ databases">
        <authorList>
            <consortium name="FlyBase"/>
        </authorList>
    </citation>
    <scope>NUCLEOTIDE SEQUENCE</scope>
    <source>
        <strain evidence="13">TSC#15010-1051.87</strain>
    </source>
</reference>
<dbReference type="SUPFAM" id="SSF57889">
    <property type="entry name" value="Cysteine-rich domain"/>
    <property type="match status" value="1"/>
</dbReference>
<keyword evidence="4" id="KW-0862">Zinc</keyword>
<organism evidence="13 14">
    <name type="scientific">Drosophila virilis</name>
    <name type="common">Fruit fly</name>
    <dbReference type="NCBI Taxonomy" id="7244"/>
    <lineage>
        <taxon>Eukaryota</taxon>
        <taxon>Metazoa</taxon>
        <taxon>Ecdysozoa</taxon>
        <taxon>Arthropoda</taxon>
        <taxon>Hexapoda</taxon>
        <taxon>Insecta</taxon>
        <taxon>Pterygota</taxon>
        <taxon>Neoptera</taxon>
        <taxon>Endopterygota</taxon>
        <taxon>Diptera</taxon>
        <taxon>Brachycera</taxon>
        <taxon>Muscomorpha</taxon>
        <taxon>Ephydroidea</taxon>
        <taxon>Drosophilidae</taxon>
        <taxon>Drosophila</taxon>
    </lineage>
</organism>
<dbReference type="Pfam" id="PF06292">
    <property type="entry name" value="MUN"/>
    <property type="match status" value="1"/>
</dbReference>
<reference evidence="13" key="2">
    <citation type="journal article" date="2008" name="Bioinformatics">
        <title>Assembly reconciliation.</title>
        <authorList>
            <person name="Zimin A.V."/>
            <person name="Smith D.R."/>
            <person name="Sutton G."/>
            <person name="Yorke J.A."/>
        </authorList>
    </citation>
    <scope>NUCLEOTIDE SEQUENCE</scope>
    <source>
        <strain evidence="13">TSC#15010-1051.87</strain>
    </source>
</reference>
<dbReference type="EMBL" id="CH940665">
    <property type="protein sequence ID" value="KRF85448.1"/>
    <property type="molecule type" value="Genomic_DNA"/>
</dbReference>
<dbReference type="GO" id="GO:0043195">
    <property type="term" value="C:terminal bouton"/>
    <property type="evidence" value="ECO:0007669"/>
    <property type="project" value="TreeGrafter"/>
</dbReference>
<dbReference type="InterPro" id="IPR027080">
    <property type="entry name" value="Unc-13"/>
</dbReference>
<dbReference type="PROSITE" id="PS51258">
    <property type="entry name" value="MHD1"/>
    <property type="match status" value="1"/>
</dbReference>
<feature type="compositionally biased region" description="Polar residues" evidence="7">
    <location>
        <begin position="1507"/>
        <end position="1523"/>
    </location>
</feature>
<dbReference type="InterPro" id="IPR014772">
    <property type="entry name" value="Munc13_dom-2"/>
</dbReference>
<dbReference type="GO" id="GO:0061789">
    <property type="term" value="P:dense core granule priming"/>
    <property type="evidence" value="ECO:0007669"/>
    <property type="project" value="TreeGrafter"/>
</dbReference>
<keyword evidence="3" id="KW-0863">Zinc-finger</keyword>
<dbReference type="Gene3D" id="2.60.40.150">
    <property type="entry name" value="C2 domain"/>
    <property type="match status" value="2"/>
</dbReference>
<evidence type="ECO:0000256" key="2">
    <source>
        <dbReference type="ARBA" id="ARBA00022737"/>
    </source>
</evidence>
<feature type="compositionally biased region" description="Polar residues" evidence="7">
    <location>
        <begin position="1580"/>
        <end position="1590"/>
    </location>
</feature>
<dbReference type="Pfam" id="PF00130">
    <property type="entry name" value="C1_1"/>
    <property type="match status" value="1"/>
</dbReference>
<dbReference type="PROSITE" id="PS51259">
    <property type="entry name" value="MHD2"/>
    <property type="match status" value="1"/>
</dbReference>
<feature type="region of interest" description="Disordered" evidence="7">
    <location>
        <begin position="1077"/>
        <end position="1122"/>
    </location>
</feature>
<feature type="domain" description="MHD2" evidence="11">
    <location>
        <begin position="3141"/>
        <end position="3307"/>
    </location>
</feature>